<proteinExistence type="predicted"/>
<feature type="region of interest" description="Disordered" evidence="1">
    <location>
        <begin position="262"/>
        <end position="315"/>
    </location>
</feature>
<feature type="compositionally biased region" description="Polar residues" evidence="1">
    <location>
        <begin position="267"/>
        <end position="308"/>
    </location>
</feature>
<dbReference type="GO" id="GO:0042790">
    <property type="term" value="P:nucleolar large rRNA transcription by RNA polymerase I"/>
    <property type="evidence" value="ECO:0007669"/>
    <property type="project" value="TreeGrafter"/>
</dbReference>
<feature type="compositionally biased region" description="Basic and acidic residues" evidence="1">
    <location>
        <begin position="161"/>
        <end position="182"/>
    </location>
</feature>
<dbReference type="AlphaFoldDB" id="A0AA43U0I1"/>
<gene>
    <name evidence="3" type="ORF">OHK93_002596</name>
</gene>
<sequence>MTAIRSFLNGRGYLKDEVSAGVSSNNSPEEGSSKMQSLNYSISPPLPQKSQSQSLANRLGDQQGTRPLHSKFNDVEPGNWQHPALRKNEGSDTSSNDYQGGNSFEPDHAYRPQPLRSATTDNLPNLSRASASGFDMDQSSLYEENESPALSPALNKHLALRPRDAQDDMRRRRSRSVAENDRYNGSGEQWDGYGKDSSKQRRKDSLLGTSKPLPDTKESRAAQLLKDRQRPPTRQDSVGATGTKHLPSPAQILTQQTYQGRFDPHARQQTQQQGPTKVAHTLSSDGSPTDSIGNSISDGGQSPPQTRTRNLKRSRDLDYSINHLADMNYQQLKDESFDHIPGAAKMLAQHDLPNANLALPERLQQIYHDKHHKDREARARGFFSSLTIEQYEECGDLLLDGFRDVMDRLRNARQQKRRAARSMEDEIMKREEWVRKKRGIIEQDLGRLKSAGSAVVKPTK</sequence>
<dbReference type="Pfam" id="PF15463">
    <property type="entry name" value="ECM11"/>
    <property type="match status" value="1"/>
</dbReference>
<feature type="region of interest" description="Disordered" evidence="1">
    <location>
        <begin position="1"/>
        <end position="250"/>
    </location>
</feature>
<feature type="compositionally biased region" description="Polar residues" evidence="1">
    <location>
        <begin position="21"/>
        <end position="40"/>
    </location>
</feature>
<feature type="compositionally biased region" description="Basic and acidic residues" evidence="1">
    <location>
        <begin position="193"/>
        <end position="205"/>
    </location>
</feature>
<dbReference type="PANTHER" id="PTHR28244:SF1">
    <property type="entry name" value="RNA POLYMERASE I-SPECIFIC TRANSCRIPTION INITIATION FACTOR RRN11"/>
    <property type="match status" value="1"/>
</dbReference>
<organism evidence="3 4">
    <name type="scientific">Ramalina farinacea</name>
    <dbReference type="NCBI Taxonomy" id="258253"/>
    <lineage>
        <taxon>Eukaryota</taxon>
        <taxon>Fungi</taxon>
        <taxon>Dikarya</taxon>
        <taxon>Ascomycota</taxon>
        <taxon>Pezizomycotina</taxon>
        <taxon>Lecanoromycetes</taxon>
        <taxon>OSLEUM clade</taxon>
        <taxon>Lecanoromycetidae</taxon>
        <taxon>Lecanorales</taxon>
        <taxon>Lecanorineae</taxon>
        <taxon>Ramalinaceae</taxon>
        <taxon>Ramalina</taxon>
    </lineage>
</organism>
<evidence type="ECO:0000256" key="1">
    <source>
        <dbReference type="SAM" id="MobiDB-lite"/>
    </source>
</evidence>
<feature type="compositionally biased region" description="Polar residues" evidence="1">
    <location>
        <begin position="91"/>
        <end position="102"/>
    </location>
</feature>
<feature type="compositionally biased region" description="Basic and acidic residues" evidence="1">
    <location>
        <begin position="214"/>
        <end position="230"/>
    </location>
</feature>
<dbReference type="EMBL" id="JAPUFD010000014">
    <property type="protein sequence ID" value="MDI1491387.1"/>
    <property type="molecule type" value="Genomic_DNA"/>
</dbReference>
<name>A0AA43U0I1_9LECA</name>
<dbReference type="InterPro" id="IPR053029">
    <property type="entry name" value="RNA_pol_I-specific_init_factor"/>
</dbReference>
<dbReference type="Proteomes" id="UP001161017">
    <property type="component" value="Unassembled WGS sequence"/>
</dbReference>
<comment type="caution">
    <text evidence="3">The sequence shown here is derived from an EMBL/GenBank/DDBJ whole genome shotgun (WGS) entry which is preliminary data.</text>
</comment>
<evidence type="ECO:0000313" key="4">
    <source>
        <dbReference type="Proteomes" id="UP001161017"/>
    </source>
</evidence>
<feature type="compositionally biased region" description="Polar residues" evidence="1">
    <location>
        <begin position="116"/>
        <end position="130"/>
    </location>
</feature>
<feature type="domain" description="Extracellular mutant protein 11 C-terminal" evidence="2">
    <location>
        <begin position="318"/>
        <end position="455"/>
    </location>
</feature>
<dbReference type="GO" id="GO:0070860">
    <property type="term" value="C:RNA polymerase I core factor complex"/>
    <property type="evidence" value="ECO:0007669"/>
    <property type="project" value="TreeGrafter"/>
</dbReference>
<dbReference type="InterPro" id="IPR029178">
    <property type="entry name" value="Ecm11_C"/>
</dbReference>
<dbReference type="PANTHER" id="PTHR28244">
    <property type="entry name" value="RNA POLYMERASE I-SPECIFIC TRANSCRIPTION INITIATION FACTOR RRN11"/>
    <property type="match status" value="1"/>
</dbReference>
<reference evidence="3" key="1">
    <citation type="journal article" date="2023" name="Genome Biol. Evol.">
        <title>First Whole Genome Sequence and Flow Cytometry Genome Size Data for the Lichen-Forming Fungus Ramalina farinacea (Ascomycota).</title>
        <authorList>
            <person name="Llewellyn T."/>
            <person name="Mian S."/>
            <person name="Hill R."/>
            <person name="Leitch I.J."/>
            <person name="Gaya E."/>
        </authorList>
    </citation>
    <scope>NUCLEOTIDE SEQUENCE</scope>
    <source>
        <strain evidence="3">LIQ254RAFAR</strain>
    </source>
</reference>
<dbReference type="GO" id="GO:0017025">
    <property type="term" value="F:TBP-class protein binding"/>
    <property type="evidence" value="ECO:0007669"/>
    <property type="project" value="TreeGrafter"/>
</dbReference>
<evidence type="ECO:0000259" key="2">
    <source>
        <dbReference type="Pfam" id="PF15463"/>
    </source>
</evidence>
<evidence type="ECO:0000313" key="3">
    <source>
        <dbReference type="EMBL" id="MDI1491387.1"/>
    </source>
</evidence>
<dbReference type="GO" id="GO:0001164">
    <property type="term" value="F:RNA polymerase I core promoter sequence-specific DNA binding"/>
    <property type="evidence" value="ECO:0007669"/>
    <property type="project" value="TreeGrafter"/>
</dbReference>
<protein>
    <recommendedName>
        <fullName evidence="2">Extracellular mutant protein 11 C-terminal domain-containing protein</fullName>
    </recommendedName>
</protein>
<keyword evidence="4" id="KW-1185">Reference proteome</keyword>
<accession>A0AA43U0I1</accession>